<dbReference type="PRINTS" id="PR00301">
    <property type="entry name" value="HEATSHOCK70"/>
</dbReference>
<gene>
    <name evidence="3" type="ORF">CQW23_12394</name>
</gene>
<keyword evidence="4" id="KW-1185">Reference proteome</keyword>
<evidence type="ECO:0000313" key="4">
    <source>
        <dbReference type="Proteomes" id="UP000224567"/>
    </source>
</evidence>
<dbReference type="GO" id="GO:0005524">
    <property type="term" value="F:ATP binding"/>
    <property type="evidence" value="ECO:0007669"/>
    <property type="project" value="UniProtKB-KW"/>
</dbReference>
<reference evidence="4" key="2">
    <citation type="journal article" date="2017" name="J. Anim. Genet.">
        <title>Multiple reference genome sequences of hot pepper reveal the massive evolution of plant disease resistance genes by retroduplication.</title>
        <authorList>
            <person name="Kim S."/>
            <person name="Park J."/>
            <person name="Yeom S.-I."/>
            <person name="Kim Y.-M."/>
            <person name="Seo E."/>
            <person name="Kim K.-T."/>
            <person name="Kim M.-S."/>
            <person name="Lee J.M."/>
            <person name="Cheong K."/>
            <person name="Shin H.-S."/>
            <person name="Kim S.-B."/>
            <person name="Han K."/>
            <person name="Lee J."/>
            <person name="Park M."/>
            <person name="Lee H.-A."/>
            <person name="Lee H.-Y."/>
            <person name="Lee Y."/>
            <person name="Oh S."/>
            <person name="Lee J.H."/>
            <person name="Choi E."/>
            <person name="Choi E."/>
            <person name="Lee S.E."/>
            <person name="Jeon J."/>
            <person name="Kim H."/>
            <person name="Choi G."/>
            <person name="Song H."/>
            <person name="Lee J."/>
            <person name="Lee S.-C."/>
            <person name="Kwon J.-K."/>
            <person name="Lee H.-Y."/>
            <person name="Koo N."/>
            <person name="Hong Y."/>
            <person name="Kim R.W."/>
            <person name="Kang W.-H."/>
            <person name="Huh J.H."/>
            <person name="Kang B.-C."/>
            <person name="Yang T.-J."/>
            <person name="Lee Y.-H."/>
            <person name="Bennetzen J.L."/>
            <person name="Choi D."/>
        </authorList>
    </citation>
    <scope>NUCLEOTIDE SEQUENCE [LARGE SCALE GENOMIC DNA]</scope>
    <source>
        <strain evidence="4">cv. PBC81</strain>
    </source>
</reference>
<protein>
    <submittedName>
        <fullName evidence="3">Uncharacterized protein</fullName>
    </submittedName>
</protein>
<proteinExistence type="predicted"/>
<evidence type="ECO:0000256" key="2">
    <source>
        <dbReference type="ARBA" id="ARBA00022840"/>
    </source>
</evidence>
<sequence>MGQLKKANEGAGLEKNQIDEIVPVGGSTRISKVHQLLKDNFDGKEPNKGVNPDEVVAYGPAIQDGIFSGADGDETKDIDIQLLVVTAFTHGIETVGGVMT</sequence>
<dbReference type="OrthoDB" id="3789372at2759"/>
<evidence type="ECO:0000256" key="1">
    <source>
        <dbReference type="ARBA" id="ARBA00022741"/>
    </source>
</evidence>
<organism evidence="3 4">
    <name type="scientific">Capsicum baccatum</name>
    <name type="common">Peruvian pepper</name>
    <dbReference type="NCBI Taxonomy" id="33114"/>
    <lineage>
        <taxon>Eukaryota</taxon>
        <taxon>Viridiplantae</taxon>
        <taxon>Streptophyta</taxon>
        <taxon>Embryophyta</taxon>
        <taxon>Tracheophyta</taxon>
        <taxon>Spermatophyta</taxon>
        <taxon>Magnoliopsida</taxon>
        <taxon>eudicotyledons</taxon>
        <taxon>Gunneridae</taxon>
        <taxon>Pentapetalae</taxon>
        <taxon>asterids</taxon>
        <taxon>lamiids</taxon>
        <taxon>Solanales</taxon>
        <taxon>Solanaceae</taxon>
        <taxon>Solanoideae</taxon>
        <taxon>Capsiceae</taxon>
        <taxon>Capsicum</taxon>
    </lineage>
</organism>
<dbReference type="InterPro" id="IPR013126">
    <property type="entry name" value="Hsp_70_fam"/>
</dbReference>
<reference evidence="3 4" key="1">
    <citation type="journal article" date="2017" name="Genome Biol.">
        <title>New reference genome sequences of hot pepper reveal the massive evolution of plant disease-resistance genes by retroduplication.</title>
        <authorList>
            <person name="Kim S."/>
            <person name="Park J."/>
            <person name="Yeom S.I."/>
            <person name="Kim Y.M."/>
            <person name="Seo E."/>
            <person name="Kim K.T."/>
            <person name="Kim M.S."/>
            <person name="Lee J.M."/>
            <person name="Cheong K."/>
            <person name="Shin H.S."/>
            <person name="Kim S.B."/>
            <person name="Han K."/>
            <person name="Lee J."/>
            <person name="Park M."/>
            <person name="Lee H.A."/>
            <person name="Lee H.Y."/>
            <person name="Lee Y."/>
            <person name="Oh S."/>
            <person name="Lee J.H."/>
            <person name="Choi E."/>
            <person name="Choi E."/>
            <person name="Lee S.E."/>
            <person name="Jeon J."/>
            <person name="Kim H."/>
            <person name="Choi G."/>
            <person name="Song H."/>
            <person name="Lee J."/>
            <person name="Lee S.C."/>
            <person name="Kwon J.K."/>
            <person name="Lee H.Y."/>
            <person name="Koo N."/>
            <person name="Hong Y."/>
            <person name="Kim R.W."/>
            <person name="Kang W.H."/>
            <person name="Huh J.H."/>
            <person name="Kang B.C."/>
            <person name="Yang T.J."/>
            <person name="Lee Y.H."/>
            <person name="Bennetzen J.L."/>
            <person name="Choi D."/>
        </authorList>
    </citation>
    <scope>NUCLEOTIDE SEQUENCE [LARGE SCALE GENOMIC DNA]</scope>
    <source>
        <strain evidence="4">cv. PBC81</strain>
    </source>
</reference>
<dbReference type="GO" id="GO:0140662">
    <property type="term" value="F:ATP-dependent protein folding chaperone"/>
    <property type="evidence" value="ECO:0007669"/>
    <property type="project" value="InterPro"/>
</dbReference>
<keyword evidence="2" id="KW-0067">ATP-binding</keyword>
<dbReference type="EMBL" id="MLFT02000005">
    <property type="protein sequence ID" value="PHT48186.1"/>
    <property type="molecule type" value="Genomic_DNA"/>
</dbReference>
<dbReference type="STRING" id="33114.A0A2G2WSE7"/>
<dbReference type="SUPFAM" id="SSF53067">
    <property type="entry name" value="Actin-like ATPase domain"/>
    <property type="match status" value="1"/>
</dbReference>
<name>A0A2G2WSE7_CAPBA</name>
<accession>A0A2G2WSE7</accession>
<dbReference type="PANTHER" id="PTHR19375">
    <property type="entry name" value="HEAT SHOCK PROTEIN 70KDA"/>
    <property type="match status" value="1"/>
</dbReference>
<keyword evidence="1" id="KW-0547">Nucleotide-binding</keyword>
<comment type="caution">
    <text evidence="3">The sequence shown here is derived from an EMBL/GenBank/DDBJ whole genome shotgun (WGS) entry which is preliminary data.</text>
</comment>
<dbReference type="AlphaFoldDB" id="A0A2G2WSE7"/>
<evidence type="ECO:0000313" key="3">
    <source>
        <dbReference type="EMBL" id="PHT48186.1"/>
    </source>
</evidence>
<dbReference type="Proteomes" id="UP000224567">
    <property type="component" value="Unassembled WGS sequence"/>
</dbReference>
<dbReference type="Gene3D" id="3.30.420.40">
    <property type="match status" value="2"/>
</dbReference>
<dbReference type="InterPro" id="IPR043129">
    <property type="entry name" value="ATPase_NBD"/>
</dbReference>
<dbReference type="Pfam" id="PF00012">
    <property type="entry name" value="HSP70"/>
    <property type="match status" value="1"/>
</dbReference>